<dbReference type="EMBL" id="JAENHO010000002">
    <property type="protein sequence ID" value="MBL7253863.1"/>
    <property type="molecule type" value="Genomic_DNA"/>
</dbReference>
<sequence>MYVRVAIAANAFDGGTLSGEGADDLHRAAAENIAKHGRIVVGSDQEAKELVGAILRHGKLSPSARAVWQAVLVELRKQNRWTIRTPAAAALASISAPDDLRRHWGSDTDVAVVAPETRTVLNAVAAPDVATAETFVHSPALRRIRDLAEDATAEYGSPREQFWTDVLKPLATGALQVTLLDRYLFKALWDLDAGRHWTRRWRGEHLSWLLERIQAVSSPGAEIRLVGMADKSYPEHDAESTAAALRAIWAPRGVRATVTLATPAKVSDFPHDRHIRFSTGGAVTLGAGFDRLQPERIADEDGLSWHYRSSPRAINVLRVREERAFALRHTEAALN</sequence>
<organism evidence="1 2">
    <name type="scientific">Paractinoplanes lichenicola</name>
    <dbReference type="NCBI Taxonomy" id="2802976"/>
    <lineage>
        <taxon>Bacteria</taxon>
        <taxon>Bacillati</taxon>
        <taxon>Actinomycetota</taxon>
        <taxon>Actinomycetes</taxon>
        <taxon>Micromonosporales</taxon>
        <taxon>Micromonosporaceae</taxon>
        <taxon>Paractinoplanes</taxon>
    </lineage>
</organism>
<dbReference type="RefSeq" id="WP_202990239.1">
    <property type="nucleotide sequence ID" value="NZ_JAENHO010000002.1"/>
</dbReference>
<protein>
    <submittedName>
        <fullName evidence="1">Uncharacterized protein</fullName>
    </submittedName>
</protein>
<name>A0ABS1VGR5_9ACTN</name>
<evidence type="ECO:0000313" key="1">
    <source>
        <dbReference type="EMBL" id="MBL7253863.1"/>
    </source>
</evidence>
<evidence type="ECO:0000313" key="2">
    <source>
        <dbReference type="Proteomes" id="UP000598996"/>
    </source>
</evidence>
<proteinExistence type="predicted"/>
<keyword evidence="2" id="KW-1185">Reference proteome</keyword>
<accession>A0ABS1VGR5</accession>
<dbReference type="Proteomes" id="UP000598996">
    <property type="component" value="Unassembled WGS sequence"/>
</dbReference>
<reference evidence="1 2" key="1">
    <citation type="submission" date="2021-01" db="EMBL/GenBank/DDBJ databases">
        <title>Actinoplanes sp. nov. LDG1-01 isolated from lichen.</title>
        <authorList>
            <person name="Saeng-In P."/>
            <person name="Phongsopitanun W."/>
            <person name="Kanchanasin P."/>
            <person name="Yuki M."/>
            <person name="Kudo T."/>
            <person name="Ohkuma M."/>
            <person name="Tanasupawat S."/>
        </authorList>
    </citation>
    <scope>NUCLEOTIDE SEQUENCE [LARGE SCALE GENOMIC DNA]</scope>
    <source>
        <strain evidence="1 2">LDG1-01</strain>
    </source>
</reference>
<comment type="caution">
    <text evidence="1">The sequence shown here is derived from an EMBL/GenBank/DDBJ whole genome shotgun (WGS) entry which is preliminary data.</text>
</comment>
<gene>
    <name evidence="1" type="ORF">JKJ07_06015</name>
</gene>